<sequence>MLNFKHLHYFWVVGQQGGVTKASESLHVTPQTISGQINQLEAELGRDLFEKAGRGLQLTEFGKLVMSYAEEIFTLGNELEAQVAHADEEQPILLRVGVADAVPKTIASRILMPAMDLNERIRFICKESTQENLLADLALHRLDCVLADGPIPSNLGVRGYNHRLGDSGLSFMAATSLTLASSRPFPQMLHEAPMLLTSDVSQIRAPLMTWFTDQQIVPRILGEFDDRALMKAFGQEGVGVFIVPTSIADEVAEQYDAREIGRITDVTESFYLITSERNPTNPAVVTIIEEARRWLGTTRAG</sequence>
<evidence type="ECO:0000256" key="1">
    <source>
        <dbReference type="ARBA" id="ARBA00009437"/>
    </source>
</evidence>
<evidence type="ECO:0000259" key="6">
    <source>
        <dbReference type="PROSITE" id="PS50931"/>
    </source>
</evidence>
<feature type="domain" description="HTH lysR-type" evidence="6">
    <location>
        <begin position="2"/>
        <end position="59"/>
    </location>
</feature>
<evidence type="ECO:0000313" key="7">
    <source>
        <dbReference type="EMBL" id="EAR07663.1"/>
    </source>
</evidence>
<proteinExistence type="inferred from homology"/>
<keyword evidence="8" id="KW-1185">Reference proteome</keyword>
<dbReference type="Pfam" id="PF00126">
    <property type="entry name" value="HTH_1"/>
    <property type="match status" value="1"/>
</dbReference>
<dbReference type="AlphaFoldDB" id="A4BJM3"/>
<dbReference type="GO" id="GO:2000142">
    <property type="term" value="P:regulation of DNA-templated transcription initiation"/>
    <property type="evidence" value="ECO:0007669"/>
    <property type="project" value="TreeGrafter"/>
</dbReference>
<accession>A4BJM3</accession>
<dbReference type="InterPro" id="IPR005119">
    <property type="entry name" value="LysR_subst-bd"/>
</dbReference>
<dbReference type="OrthoDB" id="464481at2"/>
<organism evidence="7 8">
    <name type="scientific">Reinekea blandensis MED297</name>
    <dbReference type="NCBI Taxonomy" id="314283"/>
    <lineage>
        <taxon>Bacteria</taxon>
        <taxon>Pseudomonadati</taxon>
        <taxon>Pseudomonadota</taxon>
        <taxon>Gammaproteobacteria</taxon>
        <taxon>Oceanospirillales</taxon>
        <taxon>Saccharospirillaceae</taxon>
        <taxon>Reinekea</taxon>
    </lineage>
</organism>
<dbReference type="RefSeq" id="WP_008048592.1">
    <property type="nucleotide sequence ID" value="NZ_CH724155.1"/>
</dbReference>
<dbReference type="InterPro" id="IPR036390">
    <property type="entry name" value="WH_DNA-bd_sf"/>
</dbReference>
<dbReference type="NCBIfam" id="NF008284">
    <property type="entry name" value="PRK11062.1"/>
    <property type="match status" value="1"/>
</dbReference>
<keyword evidence="4" id="KW-0010">Activator</keyword>
<dbReference type="PANTHER" id="PTHR30293">
    <property type="entry name" value="TRANSCRIPTIONAL REGULATORY PROTEIN NAC-RELATED"/>
    <property type="match status" value="1"/>
</dbReference>
<evidence type="ECO:0000256" key="2">
    <source>
        <dbReference type="ARBA" id="ARBA00023015"/>
    </source>
</evidence>
<protein>
    <submittedName>
        <fullName evidence="7">Transcriptional regulator, LysR family protein</fullName>
    </submittedName>
</protein>
<evidence type="ECO:0000256" key="5">
    <source>
        <dbReference type="ARBA" id="ARBA00023163"/>
    </source>
</evidence>
<dbReference type="SUPFAM" id="SSF53850">
    <property type="entry name" value="Periplasmic binding protein-like II"/>
    <property type="match status" value="1"/>
</dbReference>
<reference evidence="7 8" key="1">
    <citation type="submission" date="2006-02" db="EMBL/GenBank/DDBJ databases">
        <authorList>
            <person name="Pinhassi J."/>
            <person name="Pedros-Alio C."/>
            <person name="Ferriera S."/>
            <person name="Johnson J."/>
            <person name="Kravitz S."/>
            <person name="Halpern A."/>
            <person name="Remington K."/>
            <person name="Beeson K."/>
            <person name="Tran B."/>
            <person name="Rogers Y.-H."/>
            <person name="Friedman R."/>
            <person name="Venter J.C."/>
        </authorList>
    </citation>
    <scope>NUCLEOTIDE SEQUENCE [LARGE SCALE GENOMIC DNA]</scope>
    <source>
        <strain evidence="7 8">MED297</strain>
    </source>
</reference>
<dbReference type="PANTHER" id="PTHR30293:SF2">
    <property type="entry name" value="TRANSCRIPTIONAL ACTIVATOR PROTEIN NHAR"/>
    <property type="match status" value="1"/>
</dbReference>
<evidence type="ECO:0000256" key="3">
    <source>
        <dbReference type="ARBA" id="ARBA00023125"/>
    </source>
</evidence>
<keyword evidence="5" id="KW-0804">Transcription</keyword>
<keyword evidence="3" id="KW-0238">DNA-binding</keyword>
<comment type="caution">
    <text evidence="7">The sequence shown here is derived from an EMBL/GenBank/DDBJ whole genome shotgun (WGS) entry which is preliminary data.</text>
</comment>
<dbReference type="InterPro" id="IPR036388">
    <property type="entry name" value="WH-like_DNA-bd_sf"/>
</dbReference>
<comment type="similarity">
    <text evidence="1">Belongs to the LysR transcriptional regulatory family.</text>
</comment>
<keyword evidence="2" id="KW-0805">Transcription regulation</keyword>
<dbReference type="Gene3D" id="1.10.10.10">
    <property type="entry name" value="Winged helix-like DNA-binding domain superfamily/Winged helix DNA-binding domain"/>
    <property type="match status" value="1"/>
</dbReference>
<dbReference type="HOGENOM" id="CLU_039613_9_0_6"/>
<dbReference type="Proteomes" id="UP000005953">
    <property type="component" value="Unassembled WGS sequence"/>
</dbReference>
<dbReference type="SUPFAM" id="SSF46785">
    <property type="entry name" value="Winged helix' DNA-binding domain"/>
    <property type="match status" value="1"/>
</dbReference>
<dbReference type="Pfam" id="PF03466">
    <property type="entry name" value="LysR_substrate"/>
    <property type="match status" value="1"/>
</dbReference>
<dbReference type="Gene3D" id="3.40.190.290">
    <property type="match status" value="1"/>
</dbReference>
<evidence type="ECO:0000313" key="8">
    <source>
        <dbReference type="Proteomes" id="UP000005953"/>
    </source>
</evidence>
<dbReference type="STRING" id="314283.MED297_06474"/>
<dbReference type="GO" id="GO:0003700">
    <property type="term" value="F:DNA-binding transcription factor activity"/>
    <property type="evidence" value="ECO:0007669"/>
    <property type="project" value="InterPro"/>
</dbReference>
<dbReference type="GO" id="GO:0003677">
    <property type="term" value="F:DNA binding"/>
    <property type="evidence" value="ECO:0007669"/>
    <property type="project" value="UniProtKB-KW"/>
</dbReference>
<dbReference type="EMBL" id="AAOE01000035">
    <property type="protein sequence ID" value="EAR07663.1"/>
    <property type="molecule type" value="Genomic_DNA"/>
</dbReference>
<gene>
    <name evidence="7" type="ORF">MED297_06474</name>
</gene>
<dbReference type="CDD" id="cd08429">
    <property type="entry name" value="PBP2_NhaR"/>
    <property type="match status" value="1"/>
</dbReference>
<evidence type="ECO:0000256" key="4">
    <source>
        <dbReference type="ARBA" id="ARBA00023159"/>
    </source>
</evidence>
<name>A4BJM3_9GAMM</name>
<dbReference type="InterPro" id="IPR000847">
    <property type="entry name" value="LysR_HTH_N"/>
</dbReference>
<dbReference type="PROSITE" id="PS50931">
    <property type="entry name" value="HTH_LYSR"/>
    <property type="match status" value="1"/>
</dbReference>